<evidence type="ECO:0000313" key="2">
    <source>
        <dbReference type="EMBL" id="PZX19790.1"/>
    </source>
</evidence>
<keyword evidence="1" id="KW-0812">Transmembrane</keyword>
<feature type="transmembrane region" description="Helical" evidence="1">
    <location>
        <begin position="26"/>
        <end position="51"/>
    </location>
</feature>
<organism evidence="2 3">
    <name type="scientific">Palleronia aestuarii</name>
    <dbReference type="NCBI Taxonomy" id="568105"/>
    <lineage>
        <taxon>Bacteria</taxon>
        <taxon>Pseudomonadati</taxon>
        <taxon>Pseudomonadota</taxon>
        <taxon>Alphaproteobacteria</taxon>
        <taxon>Rhodobacterales</taxon>
        <taxon>Roseobacteraceae</taxon>
        <taxon>Palleronia</taxon>
    </lineage>
</organism>
<gene>
    <name evidence="2" type="ORF">LX81_00252</name>
</gene>
<keyword evidence="1" id="KW-1133">Transmembrane helix</keyword>
<proteinExistence type="predicted"/>
<protein>
    <submittedName>
        <fullName evidence="2">Uncharacterized protein</fullName>
    </submittedName>
</protein>
<keyword evidence="1" id="KW-0472">Membrane</keyword>
<reference evidence="2 3" key="1">
    <citation type="submission" date="2018-06" db="EMBL/GenBank/DDBJ databases">
        <title>Genomic Encyclopedia of Archaeal and Bacterial Type Strains, Phase II (KMG-II): from individual species to whole genera.</title>
        <authorList>
            <person name="Goeker M."/>
        </authorList>
    </citation>
    <scope>NUCLEOTIDE SEQUENCE [LARGE SCALE GENOMIC DNA]</scope>
    <source>
        <strain evidence="2 3">DSM 22009</strain>
    </source>
</reference>
<dbReference type="AlphaFoldDB" id="A0A2W7NIU3"/>
<accession>A0A2W7NIU3</accession>
<dbReference type="RefSeq" id="WP_146259373.1">
    <property type="nucleotide sequence ID" value="NZ_QKZL01000001.1"/>
</dbReference>
<evidence type="ECO:0000256" key="1">
    <source>
        <dbReference type="SAM" id="Phobius"/>
    </source>
</evidence>
<name>A0A2W7NIU3_9RHOB</name>
<dbReference type="Proteomes" id="UP000248916">
    <property type="component" value="Unassembled WGS sequence"/>
</dbReference>
<evidence type="ECO:0000313" key="3">
    <source>
        <dbReference type="Proteomes" id="UP000248916"/>
    </source>
</evidence>
<comment type="caution">
    <text evidence="2">The sequence shown here is derived from an EMBL/GenBank/DDBJ whole genome shotgun (WGS) entry which is preliminary data.</text>
</comment>
<dbReference type="EMBL" id="QKZL01000001">
    <property type="protein sequence ID" value="PZX19790.1"/>
    <property type="molecule type" value="Genomic_DNA"/>
</dbReference>
<keyword evidence="3" id="KW-1185">Reference proteome</keyword>
<sequence length="75" mass="8131">MKHPALPRFADLRDGGLMQRPDFGRAVWTAIEVLILSTVLLFLGATAYFVAQGAGQWLAASIECRGGIMAAELLR</sequence>